<feature type="domain" description="Glycosyltransferase subfamily 4-like N-terminal" evidence="2">
    <location>
        <begin position="14"/>
        <end position="167"/>
    </location>
</feature>
<dbReference type="PANTHER" id="PTHR12526:SF630">
    <property type="entry name" value="GLYCOSYLTRANSFERASE"/>
    <property type="match status" value="1"/>
</dbReference>
<dbReference type="PANTHER" id="PTHR12526">
    <property type="entry name" value="GLYCOSYLTRANSFERASE"/>
    <property type="match status" value="1"/>
</dbReference>
<dbReference type="Pfam" id="PF13439">
    <property type="entry name" value="Glyco_transf_4"/>
    <property type="match status" value="1"/>
</dbReference>
<evidence type="ECO:0000259" key="1">
    <source>
        <dbReference type="Pfam" id="PF00534"/>
    </source>
</evidence>
<dbReference type="Proteomes" id="UP001620234">
    <property type="component" value="Unassembled WGS sequence"/>
</dbReference>
<feature type="domain" description="Glycosyl transferase family 1" evidence="1">
    <location>
        <begin position="177"/>
        <end position="335"/>
    </location>
</feature>
<comment type="caution">
    <text evidence="3">The sequence shown here is derived from an EMBL/GenBank/DDBJ whole genome shotgun (WGS) entry which is preliminary data.</text>
</comment>
<keyword evidence="4" id="KW-1185">Reference proteome</keyword>
<dbReference type="GO" id="GO:0016757">
    <property type="term" value="F:glycosyltransferase activity"/>
    <property type="evidence" value="ECO:0007669"/>
    <property type="project" value="UniProtKB-KW"/>
</dbReference>
<keyword evidence="3" id="KW-0808">Transferase</keyword>
<evidence type="ECO:0000313" key="4">
    <source>
        <dbReference type="Proteomes" id="UP001620234"/>
    </source>
</evidence>
<evidence type="ECO:0000259" key="2">
    <source>
        <dbReference type="Pfam" id="PF13439"/>
    </source>
</evidence>
<accession>A0ABW8L9Q7</accession>
<dbReference type="InterPro" id="IPR028098">
    <property type="entry name" value="Glyco_trans_4-like_N"/>
</dbReference>
<dbReference type="Pfam" id="PF00534">
    <property type="entry name" value="Glycos_transf_1"/>
    <property type="match status" value="1"/>
</dbReference>
<keyword evidence="3" id="KW-0328">Glycosyltransferase</keyword>
<dbReference type="InterPro" id="IPR001296">
    <property type="entry name" value="Glyco_trans_1"/>
</dbReference>
<evidence type="ECO:0000313" key="3">
    <source>
        <dbReference type="EMBL" id="MFK4000678.1"/>
    </source>
</evidence>
<proteinExistence type="predicted"/>
<dbReference type="EMBL" id="JBJDPD010000005">
    <property type="protein sequence ID" value="MFK4000678.1"/>
    <property type="molecule type" value="Genomic_DNA"/>
</dbReference>
<dbReference type="SUPFAM" id="SSF53756">
    <property type="entry name" value="UDP-Glycosyltransferase/glycogen phosphorylase"/>
    <property type="match status" value="1"/>
</dbReference>
<organism evidence="3 4">
    <name type="scientific">Psychrobacter namhaensis</name>
    <dbReference type="NCBI Taxonomy" id="292734"/>
    <lineage>
        <taxon>Bacteria</taxon>
        <taxon>Pseudomonadati</taxon>
        <taxon>Pseudomonadota</taxon>
        <taxon>Gammaproteobacteria</taxon>
        <taxon>Moraxellales</taxon>
        <taxon>Moraxellaceae</taxon>
        <taxon>Psychrobacter</taxon>
    </lineage>
</organism>
<gene>
    <name evidence="3" type="ORF">ACI2I3_04920</name>
</gene>
<dbReference type="EC" id="2.4.-.-" evidence="3"/>
<dbReference type="Gene3D" id="3.40.50.2000">
    <property type="entry name" value="Glycogen Phosphorylase B"/>
    <property type="match status" value="2"/>
</dbReference>
<name>A0ABW8L9Q7_9GAMM</name>
<dbReference type="RefSeq" id="WP_404671970.1">
    <property type="nucleotide sequence ID" value="NZ_JBJDPD010000005.1"/>
</dbReference>
<dbReference type="CDD" id="cd03820">
    <property type="entry name" value="GT4_AmsD-like"/>
    <property type="match status" value="1"/>
</dbReference>
<protein>
    <submittedName>
        <fullName evidence="3">Glycosyltransferase family 4 protein</fullName>
        <ecNumber evidence="3">2.4.-.-</ecNumber>
    </submittedName>
</protein>
<reference evidence="3 4" key="1">
    <citation type="submission" date="2024-11" db="EMBL/GenBank/DDBJ databases">
        <title>The Natural Products Discovery Center: Release of the First 8490 Sequenced Strains for Exploring Actinobacteria Biosynthetic Diversity.</title>
        <authorList>
            <person name="Kalkreuter E."/>
            <person name="Kautsar S.A."/>
            <person name="Yang D."/>
            <person name="Bader C.D."/>
            <person name="Teijaro C.N."/>
            <person name="Fluegel L."/>
            <person name="Davis C.M."/>
            <person name="Simpson J.R."/>
            <person name="Lauterbach L."/>
            <person name="Steele A.D."/>
            <person name="Gui C."/>
            <person name="Meng S."/>
            <person name="Li G."/>
            <person name="Viehrig K."/>
            <person name="Ye F."/>
            <person name="Su P."/>
            <person name="Kiefer A.F."/>
            <person name="Nichols A."/>
            <person name="Cepeda A.J."/>
            <person name="Yan W."/>
            <person name="Fan B."/>
            <person name="Jiang Y."/>
            <person name="Adhikari A."/>
            <person name="Zheng C.-J."/>
            <person name="Schuster L."/>
            <person name="Cowan T.M."/>
            <person name="Smanski M.J."/>
            <person name="Chevrette M.G."/>
            <person name="De Carvalho L.P.S."/>
            <person name="Shen B."/>
        </authorList>
    </citation>
    <scope>NUCLEOTIDE SEQUENCE [LARGE SCALE GENOMIC DNA]</scope>
    <source>
        <strain evidence="3 4">NPDC077433</strain>
    </source>
</reference>
<sequence>MKILILGGNFNNAGGTERVGSMLANGLSKEGYDIVLASILCGDKPFFPINKGIKIISLFNTPGRALYRTPHTIHKIRALLKEERIDTLIVVETMSVLFTLPATIGLPVTHICWEHFNFNNDLGKAGRRLARQLAARYCDAVVTLTERDKQYWLKGTQHKSQITAIANPCPYPPQDYIEKENTKTVLAIGRLTQIKGFDLLLEAWIHVNQSMPDWKLVIVGEGDDRANLTEFVIENKLADSVELVGNTTDVSKYYREAEIFCLSSRYEGFGMVLIEALAFGLPIVSFDCEVGPAEILEDTGSILVPQNDISEFALSLIDLMQDDERRKMISIKSKEKAKIYQPENIIDQWVSLLESLS</sequence>